<feature type="transmembrane region" description="Helical" evidence="1">
    <location>
        <begin position="23"/>
        <end position="43"/>
    </location>
</feature>
<dbReference type="GeneID" id="67158447"/>
<dbReference type="CTD" id="4536"/>
<protein>
    <submittedName>
        <fullName evidence="2">NADH dehydrogenase subunit 2</fullName>
    </submittedName>
</protein>
<feature type="transmembrane region" description="Helical" evidence="1">
    <location>
        <begin position="55"/>
        <end position="76"/>
    </location>
</feature>
<dbReference type="EMBL" id="MK948930">
    <property type="protein sequence ID" value="QQX28227.1"/>
    <property type="molecule type" value="Genomic_DNA"/>
</dbReference>
<feature type="transmembrane region" description="Helical" evidence="1">
    <location>
        <begin position="81"/>
        <end position="100"/>
    </location>
</feature>
<accession>A0A7U0M8A6</accession>
<reference evidence="2" key="1">
    <citation type="journal article" date="2019" name="Mitochondrial DNA Part B Resour">
        <title>Mitochondrial genome sequencing of the monogenean Heterobothrium okamotoi isolated from the tiger puffer Takifugu rubripes in North China.</title>
        <authorList>
            <person name="Li R."/>
            <person name="Zhou C."/>
            <person name="Ye S."/>
            <person name="Men L."/>
            <person name="Liu Y."/>
            <person name="Fu S."/>
        </authorList>
    </citation>
    <scope>NUCLEOTIDE SEQUENCE</scope>
</reference>
<geneLocation type="mitochondrion" evidence="2"/>
<organism evidence="2">
    <name type="scientific">Heterobothrium okamotoi</name>
    <dbReference type="NCBI Taxonomy" id="263722"/>
    <lineage>
        <taxon>Eukaryota</taxon>
        <taxon>Metazoa</taxon>
        <taxon>Spiralia</taxon>
        <taxon>Lophotrochozoa</taxon>
        <taxon>Platyhelminthes</taxon>
        <taxon>Monogenea</taxon>
        <taxon>Polyopisthocotylea</taxon>
        <taxon>Mazocraeidea</taxon>
        <taxon>Diclidophoridae</taxon>
        <taxon>Heterobothrium</taxon>
    </lineage>
</organism>
<feature type="transmembrane region" description="Helical" evidence="1">
    <location>
        <begin position="225"/>
        <end position="244"/>
    </location>
</feature>
<feature type="transmembrane region" description="Helical" evidence="1">
    <location>
        <begin position="160"/>
        <end position="179"/>
    </location>
</feature>
<keyword evidence="1" id="KW-0472">Membrane</keyword>
<dbReference type="AlphaFoldDB" id="A0A7U0M8A6"/>
<evidence type="ECO:0000313" key="2">
    <source>
        <dbReference type="EMBL" id="QQX28227.1"/>
    </source>
</evidence>
<dbReference type="RefSeq" id="YP_010155313.1">
    <property type="nucleotide sequence ID" value="NC_057207.1"/>
</dbReference>
<feature type="transmembrane region" description="Helical" evidence="1">
    <location>
        <begin position="137"/>
        <end position="154"/>
    </location>
</feature>
<reference evidence="2" key="2">
    <citation type="submission" date="2019-05" db="EMBL/GenBank/DDBJ databases">
        <authorList>
            <person name="Li R.R."/>
            <person name="Zhou C.C."/>
            <person name="Fu S.S."/>
        </authorList>
    </citation>
    <scope>NUCLEOTIDE SEQUENCE</scope>
</reference>
<name>A0A7U0M8A6_9PLAT</name>
<keyword evidence="2" id="KW-0496">Mitochondrion</keyword>
<proteinExistence type="predicted"/>
<feature type="transmembrane region" description="Helical" evidence="1">
    <location>
        <begin position="186"/>
        <end position="205"/>
    </location>
</feature>
<feature type="transmembrane region" description="Helical" evidence="1">
    <location>
        <begin position="112"/>
        <end position="130"/>
    </location>
</feature>
<keyword evidence="1" id="KW-1133">Transmembrane helix</keyword>
<feature type="transmembrane region" description="Helical" evidence="1">
    <location>
        <begin position="256"/>
        <end position="279"/>
    </location>
</feature>
<gene>
    <name evidence="2" type="primary">ND2</name>
</gene>
<evidence type="ECO:0000256" key="1">
    <source>
        <dbReference type="SAM" id="Phobius"/>
    </source>
</evidence>
<keyword evidence="1" id="KW-0812">Transmembrane</keyword>
<sequence>MNNYIVWFTAIGLSVASLASNNVILIIFYLELVTLITLGLAYYNSNFSLYNGYNSLVSFFTISSVAGIIILIGWLLECYIFFFIGLSLKLGVFPFCWWVYSVYSGVSWEVLIYLNTLFKIPILVIALVILQNSDISVLSIMISFSVFFCIWYLISLGSSWISFIGGNSILSSALLLIFINVLNFNMLTIFLLLGWAYFISFIAAIYNNNSEGYLSGNAGIDTSVWWVLVLLSFPISVGIIYKLSSVYFFMSLETNFYLFFIWTFYQVVEQAWLVNIYFINSSLNLNSEEHISRLSL</sequence>